<sequence>MRDPGLNREALDTICISSDSSSLHQPGSDSTLRFQRSFNGNLTMQHVVDLLHGIHETFPQYRMRTHCCWWYTVTVISVLDLFGAEFSINTGKDYVLFYLKLFAKSSIREIVRLYSHKWSPGVVPVREVSGASDMKLETRNPVVRQTFHLWCCKIPSPSLCPA</sequence>
<organism evidence="1 2">
    <name type="scientific">Hydnum rufescens UP504</name>
    <dbReference type="NCBI Taxonomy" id="1448309"/>
    <lineage>
        <taxon>Eukaryota</taxon>
        <taxon>Fungi</taxon>
        <taxon>Dikarya</taxon>
        <taxon>Basidiomycota</taxon>
        <taxon>Agaricomycotina</taxon>
        <taxon>Agaricomycetes</taxon>
        <taxon>Cantharellales</taxon>
        <taxon>Hydnaceae</taxon>
        <taxon>Hydnum</taxon>
    </lineage>
</organism>
<proteinExistence type="predicted"/>
<gene>
    <name evidence="1" type="ORF">BS47DRAFT_66119</name>
</gene>
<name>A0A9P6DTC9_9AGAM</name>
<comment type="caution">
    <text evidence="1">The sequence shown here is derived from an EMBL/GenBank/DDBJ whole genome shotgun (WGS) entry which is preliminary data.</text>
</comment>
<evidence type="ECO:0000313" key="2">
    <source>
        <dbReference type="Proteomes" id="UP000886523"/>
    </source>
</evidence>
<protein>
    <submittedName>
        <fullName evidence="1">Uncharacterized protein</fullName>
    </submittedName>
</protein>
<evidence type="ECO:0000313" key="1">
    <source>
        <dbReference type="EMBL" id="KAF9510413.1"/>
    </source>
</evidence>
<dbReference type="AlphaFoldDB" id="A0A9P6DTC9"/>
<dbReference type="EMBL" id="MU129016">
    <property type="protein sequence ID" value="KAF9510413.1"/>
    <property type="molecule type" value="Genomic_DNA"/>
</dbReference>
<keyword evidence="2" id="KW-1185">Reference proteome</keyword>
<reference evidence="1" key="1">
    <citation type="journal article" date="2020" name="Nat. Commun.">
        <title>Large-scale genome sequencing of mycorrhizal fungi provides insights into the early evolution of symbiotic traits.</title>
        <authorList>
            <person name="Miyauchi S."/>
            <person name="Kiss E."/>
            <person name="Kuo A."/>
            <person name="Drula E."/>
            <person name="Kohler A."/>
            <person name="Sanchez-Garcia M."/>
            <person name="Morin E."/>
            <person name="Andreopoulos B."/>
            <person name="Barry K.W."/>
            <person name="Bonito G."/>
            <person name="Buee M."/>
            <person name="Carver A."/>
            <person name="Chen C."/>
            <person name="Cichocki N."/>
            <person name="Clum A."/>
            <person name="Culley D."/>
            <person name="Crous P.W."/>
            <person name="Fauchery L."/>
            <person name="Girlanda M."/>
            <person name="Hayes R.D."/>
            <person name="Keri Z."/>
            <person name="LaButti K."/>
            <person name="Lipzen A."/>
            <person name="Lombard V."/>
            <person name="Magnuson J."/>
            <person name="Maillard F."/>
            <person name="Murat C."/>
            <person name="Nolan M."/>
            <person name="Ohm R.A."/>
            <person name="Pangilinan J."/>
            <person name="Pereira M.F."/>
            <person name="Perotto S."/>
            <person name="Peter M."/>
            <person name="Pfister S."/>
            <person name="Riley R."/>
            <person name="Sitrit Y."/>
            <person name="Stielow J.B."/>
            <person name="Szollosi G."/>
            <person name="Zifcakova L."/>
            <person name="Stursova M."/>
            <person name="Spatafora J.W."/>
            <person name="Tedersoo L."/>
            <person name="Vaario L.M."/>
            <person name="Yamada A."/>
            <person name="Yan M."/>
            <person name="Wang P."/>
            <person name="Xu J."/>
            <person name="Bruns T."/>
            <person name="Baldrian P."/>
            <person name="Vilgalys R."/>
            <person name="Dunand C."/>
            <person name="Henrissat B."/>
            <person name="Grigoriev I.V."/>
            <person name="Hibbett D."/>
            <person name="Nagy L.G."/>
            <person name="Martin F.M."/>
        </authorList>
    </citation>
    <scope>NUCLEOTIDE SEQUENCE</scope>
    <source>
        <strain evidence="1">UP504</strain>
    </source>
</reference>
<dbReference type="Proteomes" id="UP000886523">
    <property type="component" value="Unassembled WGS sequence"/>
</dbReference>
<accession>A0A9P6DTC9</accession>